<feature type="compositionally biased region" description="Basic and acidic residues" evidence="1">
    <location>
        <begin position="167"/>
        <end position="183"/>
    </location>
</feature>
<proteinExistence type="predicted"/>
<feature type="compositionally biased region" description="Polar residues" evidence="1">
    <location>
        <begin position="286"/>
        <end position="300"/>
    </location>
</feature>
<reference evidence="2 3" key="1">
    <citation type="submission" date="2020-02" db="EMBL/GenBank/DDBJ databases">
        <authorList>
            <person name="Ferguson B K."/>
        </authorList>
    </citation>
    <scope>NUCLEOTIDE SEQUENCE [LARGE SCALE GENOMIC DNA]</scope>
</reference>
<dbReference type="Proteomes" id="UP000479000">
    <property type="component" value="Unassembled WGS sequence"/>
</dbReference>
<feature type="region of interest" description="Disordered" evidence="1">
    <location>
        <begin position="138"/>
        <end position="216"/>
    </location>
</feature>
<evidence type="ECO:0000313" key="2">
    <source>
        <dbReference type="EMBL" id="CAA9997149.1"/>
    </source>
</evidence>
<dbReference type="EMBL" id="CADCXU010005439">
    <property type="protein sequence ID" value="CAA9997149.1"/>
    <property type="molecule type" value="Genomic_DNA"/>
</dbReference>
<protein>
    <submittedName>
        <fullName evidence="2">Uncharacterized protein</fullName>
    </submittedName>
</protein>
<gene>
    <name evidence="2" type="ORF">NTEN_LOCUS3486</name>
</gene>
<evidence type="ECO:0000313" key="3">
    <source>
        <dbReference type="Proteomes" id="UP000479000"/>
    </source>
</evidence>
<evidence type="ECO:0000256" key="1">
    <source>
        <dbReference type="SAM" id="MobiDB-lite"/>
    </source>
</evidence>
<feature type="non-terminal residue" evidence="2">
    <location>
        <position position="322"/>
    </location>
</feature>
<accession>A0A6H5G5E6</accession>
<feature type="region of interest" description="Disordered" evidence="1">
    <location>
        <begin position="1"/>
        <end position="79"/>
    </location>
</feature>
<feature type="compositionally biased region" description="Basic and acidic residues" evidence="1">
    <location>
        <begin position="10"/>
        <end position="27"/>
    </location>
</feature>
<feature type="compositionally biased region" description="Polar residues" evidence="1">
    <location>
        <begin position="203"/>
        <end position="216"/>
    </location>
</feature>
<name>A0A6H5G5E6_9HEMI</name>
<keyword evidence="3" id="KW-1185">Reference proteome</keyword>
<feature type="region of interest" description="Disordered" evidence="1">
    <location>
        <begin position="245"/>
        <end position="322"/>
    </location>
</feature>
<dbReference type="AlphaFoldDB" id="A0A6H5G5E6"/>
<sequence length="322" mass="35276">MNVSDSGIDETVRSSRRRDDLLAKEVESDLGYPDAQSTPRSKDKNVQDSQVRMIGGKIIKSKNEPAGSKIESDPPYDSKTQRIVTREIFDSHGKLIRTITEVEDLPARRQVDSTFIDERASDKRQSAVRMIGGKIIKPDVHHDQPAGTVSVRTTEKLEGSVTGTSDAEIRSQESTEHSSESSHYRATITSHTSSDTREASEAAIQQTDKSSAEAATSVATNISNEAAESTKVSLGGKVVKTLSKLWGRSDKKKTTEHDKKVATEHDKKVASKTADKSSNDEVIETEASSSYEGNASQEFISTEIRDSSNSSRKIEGMQQEEL</sequence>
<feature type="compositionally biased region" description="Basic and acidic residues" evidence="1">
    <location>
        <begin position="247"/>
        <end position="279"/>
    </location>
</feature>
<organism evidence="2 3">
    <name type="scientific">Nesidiocoris tenuis</name>
    <dbReference type="NCBI Taxonomy" id="355587"/>
    <lineage>
        <taxon>Eukaryota</taxon>
        <taxon>Metazoa</taxon>
        <taxon>Ecdysozoa</taxon>
        <taxon>Arthropoda</taxon>
        <taxon>Hexapoda</taxon>
        <taxon>Insecta</taxon>
        <taxon>Pterygota</taxon>
        <taxon>Neoptera</taxon>
        <taxon>Paraneoptera</taxon>
        <taxon>Hemiptera</taxon>
        <taxon>Heteroptera</taxon>
        <taxon>Panheteroptera</taxon>
        <taxon>Cimicomorpha</taxon>
        <taxon>Miridae</taxon>
        <taxon>Dicyphina</taxon>
        <taxon>Nesidiocoris</taxon>
    </lineage>
</organism>